<dbReference type="PROSITE" id="PS50928">
    <property type="entry name" value="ABC_TM1"/>
    <property type="match status" value="1"/>
</dbReference>
<protein>
    <submittedName>
        <fullName evidence="10">ABC transporter permease subunit</fullName>
    </submittedName>
</protein>
<evidence type="ECO:0000256" key="5">
    <source>
        <dbReference type="ARBA" id="ARBA00022692"/>
    </source>
</evidence>
<keyword evidence="6 8" id="KW-1133">Transmembrane helix</keyword>
<dbReference type="PANTHER" id="PTHR42929">
    <property type="entry name" value="INNER MEMBRANE ABC TRANSPORTER PERMEASE PROTEIN YDCU-RELATED-RELATED"/>
    <property type="match status" value="1"/>
</dbReference>
<dbReference type="RefSeq" id="WP_177715981.1">
    <property type="nucleotide sequence ID" value="NZ_JACRSQ010000008.1"/>
</dbReference>
<comment type="subcellular location">
    <subcellularLocation>
        <location evidence="1 8">Cell membrane</location>
        <topology evidence="1 8">Multi-pass membrane protein</topology>
    </subcellularLocation>
</comment>
<evidence type="ECO:0000256" key="6">
    <source>
        <dbReference type="ARBA" id="ARBA00022989"/>
    </source>
</evidence>
<dbReference type="InterPro" id="IPR000515">
    <property type="entry name" value="MetI-like"/>
</dbReference>
<dbReference type="SUPFAM" id="SSF161098">
    <property type="entry name" value="MetI-like"/>
    <property type="match status" value="1"/>
</dbReference>
<feature type="transmembrane region" description="Helical" evidence="8">
    <location>
        <begin position="205"/>
        <end position="227"/>
    </location>
</feature>
<evidence type="ECO:0000313" key="10">
    <source>
        <dbReference type="EMBL" id="MBC8543368.1"/>
    </source>
</evidence>
<keyword evidence="5 8" id="KW-0812">Transmembrane</keyword>
<name>A0A926DQJ2_9FIRM</name>
<dbReference type="GO" id="GO:0055085">
    <property type="term" value="P:transmembrane transport"/>
    <property type="evidence" value="ECO:0007669"/>
    <property type="project" value="InterPro"/>
</dbReference>
<keyword evidence="4" id="KW-1003">Cell membrane</keyword>
<sequence length="287" mass="32172">MEKRRRHDGSFFLAMLPLYVTTLVFVLLPVLYVVALSFMKRDATWGVTSEFTLENYIRLWDPIYLKVLLDSLKIAVKTTLLALAIGYPFAYCMAKLPPRKRGIVMVLVIVPFWTNALVRIYGWMILLRANGVVNTLLLEIGIVDVPLKLLYTDGAVLLGMVYSLLPFMILPSYTSIEKMDWSLVEAARDLGAGKMRAFLTVTLRLTLPGILSGCVLVFVPSMGLFFISDLLGGGKEVLMGNLIQNQILTARNWPFGAALSVVMMLMTLLFLFVYRKSTKQSQPEGMA</sequence>
<feature type="transmembrane region" description="Helical" evidence="8">
    <location>
        <begin position="106"/>
        <end position="129"/>
    </location>
</feature>
<dbReference type="Proteomes" id="UP000657006">
    <property type="component" value="Unassembled WGS sequence"/>
</dbReference>
<reference evidence="10" key="1">
    <citation type="submission" date="2020-08" db="EMBL/GenBank/DDBJ databases">
        <title>Genome public.</title>
        <authorList>
            <person name="Liu C."/>
            <person name="Sun Q."/>
        </authorList>
    </citation>
    <scope>NUCLEOTIDE SEQUENCE</scope>
    <source>
        <strain evidence="10">NSJ-32</strain>
    </source>
</reference>
<proteinExistence type="inferred from homology"/>
<feature type="transmembrane region" description="Helical" evidence="8">
    <location>
        <begin position="74"/>
        <end position="94"/>
    </location>
</feature>
<feature type="transmembrane region" description="Helical" evidence="8">
    <location>
        <begin position="12"/>
        <end position="35"/>
    </location>
</feature>
<keyword evidence="3 8" id="KW-0813">Transport</keyword>
<feature type="transmembrane region" description="Helical" evidence="8">
    <location>
        <begin position="255"/>
        <end position="274"/>
    </location>
</feature>
<evidence type="ECO:0000256" key="2">
    <source>
        <dbReference type="ARBA" id="ARBA00007069"/>
    </source>
</evidence>
<evidence type="ECO:0000259" key="9">
    <source>
        <dbReference type="PROSITE" id="PS50928"/>
    </source>
</evidence>
<evidence type="ECO:0000256" key="8">
    <source>
        <dbReference type="RuleBase" id="RU363032"/>
    </source>
</evidence>
<dbReference type="GO" id="GO:0005886">
    <property type="term" value="C:plasma membrane"/>
    <property type="evidence" value="ECO:0007669"/>
    <property type="project" value="UniProtKB-SubCell"/>
</dbReference>
<evidence type="ECO:0000256" key="4">
    <source>
        <dbReference type="ARBA" id="ARBA00022475"/>
    </source>
</evidence>
<dbReference type="AlphaFoldDB" id="A0A926DQJ2"/>
<evidence type="ECO:0000313" key="11">
    <source>
        <dbReference type="Proteomes" id="UP000657006"/>
    </source>
</evidence>
<dbReference type="Pfam" id="PF00528">
    <property type="entry name" value="BPD_transp_1"/>
    <property type="match status" value="1"/>
</dbReference>
<comment type="similarity">
    <text evidence="2">Belongs to the binding-protein-dependent transport system permease family. CysTW subfamily.</text>
</comment>
<gene>
    <name evidence="10" type="ORF">H8730_07405</name>
</gene>
<dbReference type="PANTHER" id="PTHR42929:SF1">
    <property type="entry name" value="INNER MEMBRANE ABC TRANSPORTER PERMEASE PROTEIN YDCU-RELATED"/>
    <property type="match status" value="1"/>
</dbReference>
<accession>A0A926DQJ2</accession>
<evidence type="ECO:0000256" key="7">
    <source>
        <dbReference type="ARBA" id="ARBA00023136"/>
    </source>
</evidence>
<feature type="domain" description="ABC transmembrane type-1" evidence="9">
    <location>
        <begin position="68"/>
        <end position="274"/>
    </location>
</feature>
<dbReference type="InterPro" id="IPR035906">
    <property type="entry name" value="MetI-like_sf"/>
</dbReference>
<evidence type="ECO:0000256" key="3">
    <source>
        <dbReference type="ARBA" id="ARBA00022448"/>
    </source>
</evidence>
<comment type="caution">
    <text evidence="10">The sequence shown here is derived from an EMBL/GenBank/DDBJ whole genome shotgun (WGS) entry which is preliminary data.</text>
</comment>
<keyword evidence="11" id="KW-1185">Reference proteome</keyword>
<keyword evidence="7 8" id="KW-0472">Membrane</keyword>
<feature type="transmembrane region" description="Helical" evidence="8">
    <location>
        <begin position="149"/>
        <end position="170"/>
    </location>
</feature>
<organism evidence="10 11">
    <name type="scientific">Bianquea renquensis</name>
    <dbReference type="NCBI Taxonomy" id="2763661"/>
    <lineage>
        <taxon>Bacteria</taxon>
        <taxon>Bacillati</taxon>
        <taxon>Bacillota</taxon>
        <taxon>Clostridia</taxon>
        <taxon>Eubacteriales</taxon>
        <taxon>Bianqueaceae</taxon>
        <taxon>Bianquea</taxon>
    </lineage>
</organism>
<dbReference type="CDD" id="cd06261">
    <property type="entry name" value="TM_PBP2"/>
    <property type="match status" value="1"/>
</dbReference>
<dbReference type="Gene3D" id="1.10.3720.10">
    <property type="entry name" value="MetI-like"/>
    <property type="match status" value="1"/>
</dbReference>
<evidence type="ECO:0000256" key="1">
    <source>
        <dbReference type="ARBA" id="ARBA00004651"/>
    </source>
</evidence>
<dbReference type="EMBL" id="JACRSQ010000008">
    <property type="protein sequence ID" value="MBC8543368.1"/>
    <property type="molecule type" value="Genomic_DNA"/>
</dbReference>